<dbReference type="RefSeq" id="WP_146425918.1">
    <property type="nucleotide sequence ID" value="NZ_VFIP01000012.1"/>
</dbReference>
<name>A0A5C5Q4C8_9PSED</name>
<proteinExistence type="predicted"/>
<organism evidence="1 2">
    <name type="scientific">Pseudomonas saxonica</name>
    <dbReference type="NCBI Taxonomy" id="2600598"/>
    <lineage>
        <taxon>Bacteria</taxon>
        <taxon>Pseudomonadati</taxon>
        <taxon>Pseudomonadota</taxon>
        <taxon>Gammaproteobacteria</taxon>
        <taxon>Pseudomonadales</taxon>
        <taxon>Pseudomonadaceae</taxon>
        <taxon>Pseudomonas</taxon>
    </lineage>
</organism>
<reference evidence="1 2" key="1">
    <citation type="submission" date="2019-06" db="EMBL/GenBank/DDBJ databases">
        <title>Pseudomonas bimorpha sp. nov. isolated from bovine raw milk and skim milk concentrate.</title>
        <authorList>
            <person name="Hofmann K."/>
            <person name="Huptas C."/>
            <person name="Doll E."/>
            <person name="Scherer S."/>
            <person name="Wenning M."/>
        </authorList>
    </citation>
    <scope>NUCLEOTIDE SEQUENCE [LARGE SCALE GENOMIC DNA]</scope>
    <source>
        <strain evidence="1 2">DSM 108990</strain>
    </source>
</reference>
<dbReference type="EMBL" id="VFIP01000012">
    <property type="protein sequence ID" value="TWR96353.1"/>
    <property type="molecule type" value="Genomic_DNA"/>
</dbReference>
<evidence type="ECO:0000313" key="1">
    <source>
        <dbReference type="EMBL" id="TWR96353.1"/>
    </source>
</evidence>
<comment type="caution">
    <text evidence="1">The sequence shown here is derived from an EMBL/GenBank/DDBJ whole genome shotgun (WGS) entry which is preliminary data.</text>
</comment>
<accession>A0A5C5Q4C8</accession>
<sequence length="284" mass="32850">MKKSKTAINPVPLPESEIKNELNLDDLDLNLDDFNDFSFEDVSSADVETLVSFAELDEDKDVPSFDFESEVSDGQIFNAADYGAAKHYYQDCDEVLIHMQDMREDIRELISSIKGYKVSRVRHVLGTLCQEDDKNFSSNDSDFFLPKFVVDVLNEYGYQDEVKELCIKAPNYFIDNRSCVFEKRITLIKEVYDFEYSCTFRISLHNLFLLANPHSVLYKSGLNFVQYLHNLCQGKGGWDKFRSLGDIRLSEFSIIPSKRYNEINKTLFSELSIYGARKRAGFNR</sequence>
<protein>
    <submittedName>
        <fullName evidence="1">Uncharacterized protein</fullName>
    </submittedName>
</protein>
<gene>
    <name evidence="1" type="ORF">FJD37_08485</name>
</gene>
<dbReference type="Proteomes" id="UP000317901">
    <property type="component" value="Unassembled WGS sequence"/>
</dbReference>
<evidence type="ECO:0000313" key="2">
    <source>
        <dbReference type="Proteomes" id="UP000317901"/>
    </source>
</evidence>
<dbReference type="AlphaFoldDB" id="A0A5C5Q4C8"/>
<dbReference type="OrthoDB" id="6995846at2"/>